<organism evidence="1 2">
    <name type="scientific">Dictyobacter kobayashii</name>
    <dbReference type="NCBI Taxonomy" id="2014872"/>
    <lineage>
        <taxon>Bacteria</taxon>
        <taxon>Bacillati</taxon>
        <taxon>Chloroflexota</taxon>
        <taxon>Ktedonobacteria</taxon>
        <taxon>Ktedonobacterales</taxon>
        <taxon>Dictyobacteraceae</taxon>
        <taxon>Dictyobacter</taxon>
    </lineage>
</organism>
<accession>A0A402AVI4</accession>
<evidence type="ECO:0000313" key="1">
    <source>
        <dbReference type="EMBL" id="GCE23141.1"/>
    </source>
</evidence>
<comment type="caution">
    <text evidence="1">The sequence shown here is derived from an EMBL/GenBank/DDBJ whole genome shotgun (WGS) entry which is preliminary data.</text>
</comment>
<gene>
    <name evidence="1" type="ORF">KDK_69410</name>
</gene>
<proteinExistence type="predicted"/>
<dbReference type="EMBL" id="BIFS01000002">
    <property type="protein sequence ID" value="GCE23141.1"/>
    <property type="molecule type" value="Genomic_DNA"/>
</dbReference>
<evidence type="ECO:0000313" key="2">
    <source>
        <dbReference type="Proteomes" id="UP000287188"/>
    </source>
</evidence>
<reference evidence="2" key="1">
    <citation type="submission" date="2018-12" db="EMBL/GenBank/DDBJ databases">
        <title>Tengunoibacter tsumagoiensis gen. nov., sp. nov., Dictyobacter kobayashii sp. nov., D. alpinus sp. nov., and D. joshuensis sp. nov. and description of Dictyobacteraceae fam. nov. within the order Ktedonobacterales isolated from Tengu-no-mugimeshi.</title>
        <authorList>
            <person name="Wang C.M."/>
            <person name="Zheng Y."/>
            <person name="Sakai Y."/>
            <person name="Toyoda A."/>
            <person name="Minakuchi Y."/>
            <person name="Abe K."/>
            <person name="Yokota A."/>
            <person name="Yabe S."/>
        </authorList>
    </citation>
    <scope>NUCLEOTIDE SEQUENCE [LARGE SCALE GENOMIC DNA]</scope>
    <source>
        <strain evidence="2">Uno11</strain>
    </source>
</reference>
<name>A0A402AVI4_9CHLR</name>
<protein>
    <submittedName>
        <fullName evidence="1">Uncharacterized protein</fullName>
    </submittedName>
</protein>
<dbReference type="AlphaFoldDB" id="A0A402AVI4"/>
<keyword evidence="2" id="KW-1185">Reference proteome</keyword>
<sequence length="81" mass="9214">MLKEGIDTSYHEKMLMGVVLQMIADIVMLFSTKDTIRWVQLFIDFGGLLLRSALPQITALIQDNNPSLKGWLTRSRVCHHG</sequence>
<dbReference type="Proteomes" id="UP000287188">
    <property type="component" value="Unassembled WGS sequence"/>
</dbReference>